<proteinExistence type="predicted"/>
<dbReference type="GeneID" id="68095367"/>
<organism evidence="3 4">
    <name type="scientific">Naegleria lovaniensis</name>
    <name type="common">Amoeba</name>
    <dbReference type="NCBI Taxonomy" id="51637"/>
    <lineage>
        <taxon>Eukaryota</taxon>
        <taxon>Discoba</taxon>
        <taxon>Heterolobosea</taxon>
        <taxon>Tetramitia</taxon>
        <taxon>Eutetramitia</taxon>
        <taxon>Vahlkampfiidae</taxon>
        <taxon>Naegleria</taxon>
    </lineage>
</organism>
<dbReference type="Gene3D" id="1.10.238.10">
    <property type="entry name" value="EF-hand"/>
    <property type="match status" value="1"/>
</dbReference>
<evidence type="ECO:0000313" key="3">
    <source>
        <dbReference type="EMBL" id="KAG2385763.1"/>
    </source>
</evidence>
<dbReference type="Proteomes" id="UP000816034">
    <property type="component" value="Unassembled WGS sequence"/>
</dbReference>
<sequence>MGNSHSSFLKKISQDLANGISYEASELPKNNRFSKMFEKLDKDKSNHLTIGTKRMAPMIVSTGKTVFWIVKEFVVPASGSLRQRTLDLIFQFLDVNDDQTIDRVEFISGLQRLLKDVLLDPVFSEYQVESNDDDDDRRDEEEANSLQVLLGANPLGEIPIVDDDKMRLLQQNGHEIREATQDEMDDFKRLSQEQYVDSSNNIHVGCHDRICTKIDKSQIPIELCHIFRSVEKASSPETTNVATYTDTMFGKEKKWVVVVEDSTGKDLPNTSITVKKGEVFRLFNNYGYFWYIGHDKFFTFRKGFVARNFLRIISQQEADELLKTHKK</sequence>
<comment type="caution">
    <text evidence="3">The sequence shown here is derived from an EMBL/GenBank/DDBJ whole genome shotgun (WGS) entry which is preliminary data.</text>
</comment>
<gene>
    <name evidence="3" type="ORF">C9374_002912</name>
</gene>
<evidence type="ECO:0000259" key="2">
    <source>
        <dbReference type="PROSITE" id="PS50222"/>
    </source>
</evidence>
<dbReference type="PROSITE" id="PS00018">
    <property type="entry name" value="EF_HAND_1"/>
    <property type="match status" value="1"/>
</dbReference>
<dbReference type="SUPFAM" id="SSF47473">
    <property type="entry name" value="EF-hand"/>
    <property type="match status" value="1"/>
</dbReference>
<dbReference type="PROSITE" id="PS50222">
    <property type="entry name" value="EF_HAND_2"/>
    <property type="match status" value="1"/>
</dbReference>
<name>A0AA88KKH1_NAELO</name>
<keyword evidence="4" id="KW-1185">Reference proteome</keyword>
<dbReference type="EMBL" id="PYSW02000017">
    <property type="protein sequence ID" value="KAG2385763.1"/>
    <property type="molecule type" value="Genomic_DNA"/>
</dbReference>
<evidence type="ECO:0000256" key="1">
    <source>
        <dbReference type="ARBA" id="ARBA00022837"/>
    </source>
</evidence>
<dbReference type="InterPro" id="IPR018247">
    <property type="entry name" value="EF_Hand_1_Ca_BS"/>
</dbReference>
<dbReference type="GO" id="GO:0005509">
    <property type="term" value="F:calcium ion binding"/>
    <property type="evidence" value="ECO:0007669"/>
    <property type="project" value="InterPro"/>
</dbReference>
<dbReference type="RefSeq" id="XP_044549756.1">
    <property type="nucleotide sequence ID" value="XM_044692382.1"/>
</dbReference>
<feature type="domain" description="EF-hand" evidence="2">
    <location>
        <begin position="81"/>
        <end position="116"/>
    </location>
</feature>
<dbReference type="AlphaFoldDB" id="A0AA88KKH1"/>
<accession>A0AA88KKH1</accession>
<dbReference type="InterPro" id="IPR011992">
    <property type="entry name" value="EF-hand-dom_pair"/>
</dbReference>
<dbReference type="InterPro" id="IPR002048">
    <property type="entry name" value="EF_hand_dom"/>
</dbReference>
<keyword evidence="1" id="KW-0106">Calcium</keyword>
<protein>
    <recommendedName>
        <fullName evidence="2">EF-hand domain-containing protein</fullName>
    </recommendedName>
</protein>
<evidence type="ECO:0000313" key="4">
    <source>
        <dbReference type="Proteomes" id="UP000816034"/>
    </source>
</evidence>
<reference evidence="3 4" key="1">
    <citation type="journal article" date="2018" name="BMC Genomics">
        <title>The genome of Naegleria lovaniensis, the basis for a comparative approach to unravel pathogenicity factors of the human pathogenic amoeba N. fowleri.</title>
        <authorList>
            <person name="Liechti N."/>
            <person name="Schurch N."/>
            <person name="Bruggmann R."/>
            <person name="Wittwer M."/>
        </authorList>
    </citation>
    <scope>NUCLEOTIDE SEQUENCE [LARGE SCALE GENOMIC DNA]</scope>
    <source>
        <strain evidence="3 4">ATCC 30569</strain>
    </source>
</reference>